<dbReference type="PANTHER" id="PTHR32385:SF15">
    <property type="entry name" value="INOSITOL PHOSPHOCERAMIDE MANNOSYLTRANSFERASE 1"/>
    <property type="match status" value="1"/>
</dbReference>
<dbReference type="GO" id="GO:0051999">
    <property type="term" value="P:mannosyl-inositol phosphorylceramide biosynthetic process"/>
    <property type="evidence" value="ECO:0007669"/>
    <property type="project" value="TreeGrafter"/>
</dbReference>
<dbReference type="PATRIC" id="fig|1590.142.peg.1140"/>
<dbReference type="GO" id="GO:0000030">
    <property type="term" value="F:mannosyltransferase activity"/>
    <property type="evidence" value="ECO:0007669"/>
    <property type="project" value="TreeGrafter"/>
</dbReference>
<dbReference type="InterPro" id="IPR007577">
    <property type="entry name" value="GlycoTrfase_DXD_sugar-bd_CS"/>
</dbReference>
<accession>A0A1E3KQY2</accession>
<evidence type="ECO:0000256" key="1">
    <source>
        <dbReference type="ARBA" id="ARBA00022679"/>
    </source>
</evidence>
<dbReference type="InterPro" id="IPR051706">
    <property type="entry name" value="Glycosyltransferase_domain"/>
</dbReference>
<dbReference type="InterPro" id="IPR029044">
    <property type="entry name" value="Nucleotide-diphossugar_trans"/>
</dbReference>
<comment type="caution">
    <text evidence="2">The sequence shown here is derived from an EMBL/GenBank/DDBJ whole genome shotgun (WGS) entry which is preliminary data.</text>
</comment>
<dbReference type="EMBL" id="MCOL01000001">
    <property type="protein sequence ID" value="ODO61179.1"/>
    <property type="molecule type" value="Genomic_DNA"/>
</dbReference>
<dbReference type="AlphaFoldDB" id="A0A1E3KQY2"/>
<dbReference type="Pfam" id="PF04488">
    <property type="entry name" value="Gly_transf_sug"/>
    <property type="match status" value="1"/>
</dbReference>
<dbReference type="SUPFAM" id="SSF53448">
    <property type="entry name" value="Nucleotide-diphospho-sugar transferases"/>
    <property type="match status" value="1"/>
</dbReference>
<dbReference type="GO" id="GO:0016020">
    <property type="term" value="C:membrane"/>
    <property type="evidence" value="ECO:0007669"/>
    <property type="project" value="GOC"/>
</dbReference>
<gene>
    <name evidence="2" type="ORF">LPJSA22_01136</name>
</gene>
<evidence type="ECO:0008006" key="4">
    <source>
        <dbReference type="Google" id="ProtNLM"/>
    </source>
</evidence>
<dbReference type="RefSeq" id="WP_033608519.1">
    <property type="nucleotide sequence ID" value="NZ_CP044233.1"/>
</dbReference>
<organism evidence="2 3">
    <name type="scientific">Lactiplantibacillus plantarum</name>
    <name type="common">Lactobacillus plantarum</name>
    <dbReference type="NCBI Taxonomy" id="1590"/>
    <lineage>
        <taxon>Bacteria</taxon>
        <taxon>Bacillati</taxon>
        <taxon>Bacillota</taxon>
        <taxon>Bacilli</taxon>
        <taxon>Lactobacillales</taxon>
        <taxon>Lactobacillaceae</taxon>
        <taxon>Lactiplantibacillus</taxon>
    </lineage>
</organism>
<protein>
    <recommendedName>
        <fullName evidence="4">Glycosyl transferase</fullName>
    </recommendedName>
</protein>
<dbReference type="Proteomes" id="UP000094892">
    <property type="component" value="Unassembled WGS sequence"/>
</dbReference>
<sequence>MIPKVIHYCWFGPDPIPEYVKDNVATWHEKCPGYEIRLWTNDNFDLEISPYVKSAVEHKKWAFVSDYARLYIIYELGGIYLDGDVEVLQSLNPFLHYRMFTGLEDSDAIATGLILGAVKQNQTLKKLMEIYDSQGENLDSKGSFIERTCVELTTNYFREYGFKNKNIKQHVLDCTVFPTEYFCPQRPGTYKAKITSSTYTVHHYSGSWLGEKGIKKRIKYRLIFVKAKIRKFLRVFIGTSNVEKLRKGYRKRFGH</sequence>
<evidence type="ECO:0000313" key="2">
    <source>
        <dbReference type="EMBL" id="ODO61179.1"/>
    </source>
</evidence>
<name>A0A1E3KQY2_LACPN</name>
<reference evidence="2 3" key="1">
    <citation type="submission" date="2016-08" db="EMBL/GenBank/DDBJ databases">
        <title>Genome sequencing of Lactobacillus plantarum JSA22, isolated from fermented soybean paste.</title>
        <authorList>
            <person name="Choi H.S."/>
        </authorList>
    </citation>
    <scope>NUCLEOTIDE SEQUENCE [LARGE SCALE GENOMIC DNA]</scope>
    <source>
        <strain evidence="2 3">JSA22</strain>
    </source>
</reference>
<keyword evidence="1" id="KW-0808">Transferase</keyword>
<evidence type="ECO:0000313" key="3">
    <source>
        <dbReference type="Proteomes" id="UP000094892"/>
    </source>
</evidence>
<proteinExistence type="predicted"/>
<dbReference type="PANTHER" id="PTHR32385">
    <property type="entry name" value="MANNOSYL PHOSPHORYLINOSITOL CERAMIDE SYNTHASE"/>
    <property type="match status" value="1"/>
</dbReference>
<dbReference type="Gene3D" id="3.90.550.20">
    <property type="match status" value="1"/>
</dbReference>